<accession>A0A7S0LA14</accession>
<feature type="coiled-coil region" evidence="1">
    <location>
        <begin position="697"/>
        <end position="724"/>
    </location>
</feature>
<dbReference type="EMBL" id="HBEY01020844">
    <property type="protein sequence ID" value="CAD8606667.1"/>
    <property type="molecule type" value="Transcribed_RNA"/>
</dbReference>
<feature type="compositionally biased region" description="Basic and acidic residues" evidence="2">
    <location>
        <begin position="772"/>
        <end position="783"/>
    </location>
</feature>
<dbReference type="Gene3D" id="1.20.5.190">
    <property type="match status" value="1"/>
</dbReference>
<gene>
    <name evidence="3" type="ORF">CPEL01642_LOCUS10002</name>
</gene>
<sequence length="831" mass="91684">MSRFLALWRLRRGMSAVRCLLYLEAKMRRLRALRKLRYTAAVAAKVGLSWVRRAKEIRYGVAVTNIQKYARGHVSRRRRKKRLHQVVEMQSMARGFLAKRKRKALYQERREEMKRKAKEERERKIRDRREAMEARERDQAANFSGDMRGGTRTGQQARAGDRLTRGSISALATGLPTNRTIDYQAGQRIRQVRVRKEGQALSKVGGGAAAAATTGSAAASAAASAAGGEEEFEYMDVVVDANGEAVEELPPGAELMPPGAEARDDDAMSEGSDLLVQDSDEEEEMLTASQLQNVSESSDSMADLQNPKQLLAATAALGRKSQSSGSSAAVPGLKTSAVGESDDVYGSSGAAGSGTLRRTPTMMSRMKAQALGSMTPRSTKGQSGLFSARGRSGSITDTKRLFLTKTAKGSLVAAGMFRVSKTSGWQERMVLVVGDVLFVFMLATQPELPIGLRLWPGQVLCLNQSVLALPTALPEVSDASFSVMPRQQGLGALQLQHDDHETMKRFAAAMHLGVGNVRRARQQAKLSLAQQLFHEKKLSLLKTQHMIELLHKSQEMFFEAGSGQFDDCNAVCMHSGTMRQSLIDVTPFMPVSDFVCEYCSCVIIPEEQADKAGEALETRQEEHGSQLKREKQRKLQLDDETLMVARDVRVLRQRRKTAQEEASAAWTKVQEAISERQHREVRVEQLKTLQMLSTMDKSHVEMLRSQLQEQLASARRQRDALQAQHAIRQARLQGVDAELDPEEEINRATTLKAKPAEDKGNAAKRNPGFAKDAGDGTVKERKSSFGRNSAITRVLSFGKKKNPKPSEGGEETKKESVGGALARKISFGRKK</sequence>
<keyword evidence="1" id="KW-0175">Coiled coil</keyword>
<feature type="compositionally biased region" description="Polar residues" evidence="2">
    <location>
        <begin position="375"/>
        <end position="385"/>
    </location>
</feature>
<feature type="region of interest" description="Disordered" evidence="2">
    <location>
        <begin position="249"/>
        <end position="270"/>
    </location>
</feature>
<reference evidence="3" key="1">
    <citation type="submission" date="2021-01" db="EMBL/GenBank/DDBJ databases">
        <authorList>
            <person name="Corre E."/>
            <person name="Pelletier E."/>
            <person name="Niang G."/>
            <person name="Scheremetjew M."/>
            <person name="Finn R."/>
            <person name="Kale V."/>
            <person name="Holt S."/>
            <person name="Cochrane G."/>
            <person name="Meng A."/>
            <person name="Brown T."/>
            <person name="Cohen L."/>
        </authorList>
    </citation>
    <scope>NUCLEOTIDE SEQUENCE</scope>
    <source>
        <strain evidence="3">PLY182g</strain>
    </source>
</reference>
<feature type="region of interest" description="Disordered" evidence="2">
    <location>
        <begin position="320"/>
        <end position="357"/>
    </location>
</feature>
<feature type="region of interest" description="Disordered" evidence="2">
    <location>
        <begin position="756"/>
        <end position="831"/>
    </location>
</feature>
<dbReference type="PROSITE" id="PS50096">
    <property type="entry name" value="IQ"/>
    <property type="match status" value="2"/>
</dbReference>
<protein>
    <submittedName>
        <fullName evidence="3">Uncharacterized protein</fullName>
    </submittedName>
</protein>
<organism evidence="3">
    <name type="scientific">Coccolithus braarudii</name>
    <dbReference type="NCBI Taxonomy" id="221442"/>
    <lineage>
        <taxon>Eukaryota</taxon>
        <taxon>Haptista</taxon>
        <taxon>Haptophyta</taxon>
        <taxon>Prymnesiophyceae</taxon>
        <taxon>Coccolithales</taxon>
        <taxon>Coccolithaceae</taxon>
        <taxon>Coccolithus</taxon>
    </lineage>
</organism>
<dbReference type="InterPro" id="IPR000048">
    <property type="entry name" value="IQ_motif_EF-hand-BS"/>
</dbReference>
<feature type="compositionally biased region" description="Basic and acidic residues" evidence="2">
    <location>
        <begin position="110"/>
        <end position="139"/>
    </location>
</feature>
<feature type="region of interest" description="Disordered" evidence="2">
    <location>
        <begin position="110"/>
        <end position="162"/>
    </location>
</feature>
<evidence type="ECO:0000313" key="3">
    <source>
        <dbReference type="EMBL" id="CAD8606667.1"/>
    </source>
</evidence>
<name>A0A7S0LA14_9EUKA</name>
<feature type="region of interest" description="Disordered" evidence="2">
    <location>
        <begin position="371"/>
        <end position="391"/>
    </location>
</feature>
<evidence type="ECO:0000256" key="1">
    <source>
        <dbReference type="SAM" id="Coils"/>
    </source>
</evidence>
<evidence type="ECO:0000256" key="2">
    <source>
        <dbReference type="SAM" id="MobiDB-lite"/>
    </source>
</evidence>
<dbReference type="AlphaFoldDB" id="A0A7S0LA14"/>
<proteinExistence type="predicted"/>
<dbReference type="Pfam" id="PF00612">
    <property type="entry name" value="IQ"/>
    <property type="match status" value="1"/>
</dbReference>